<comment type="caution">
    <text evidence="1">The sequence shown here is derived from an EMBL/GenBank/DDBJ whole genome shotgun (WGS) entry which is preliminary data.</text>
</comment>
<dbReference type="Proteomes" id="UP000555103">
    <property type="component" value="Unassembled WGS sequence"/>
</dbReference>
<evidence type="ECO:0000313" key="2">
    <source>
        <dbReference type="Proteomes" id="UP000555103"/>
    </source>
</evidence>
<sequence length="362" mass="43097">MKLNFSILISIILITSCVEKQHSNKEDINTVPIEARKCIITTHYTPIQHEGKWICGEEYSRSENLSDTIYYDENNNKLLRILKGRYAINKYIYHSPKEKLLEKIYSLQRENIDSALYIRNAENKLIELVVSGDIFAEYLESKSYHYNNKGERSEIMQGDTKTTIEQSPSKDGLTIKTFRKFKKKADSSNELIEKGTEIFNPEGQLLRIINEYYKYGRVDKEEDFSFTYDEKNRRIKEEMKGQTAAMHFQVPNNLSPEEQEEYIRENYYENIEYTPIAYIKEWKYNSHGDLESYIYKTLDNDSGRIKINPNFSERYEFVYNKEGEWVEKYSYMIYKSNILSREKESEENNEPYLISIREIIDL</sequence>
<protein>
    <submittedName>
        <fullName evidence="1">Uncharacterized protein</fullName>
    </submittedName>
</protein>
<dbReference type="RefSeq" id="WP_183307426.1">
    <property type="nucleotide sequence ID" value="NZ_JACIEP010000008.1"/>
</dbReference>
<dbReference type="PROSITE" id="PS51257">
    <property type="entry name" value="PROKAR_LIPOPROTEIN"/>
    <property type="match status" value="1"/>
</dbReference>
<gene>
    <name evidence="1" type="ORF">GGR21_002431</name>
</gene>
<organism evidence="1 2">
    <name type="scientific">Dysgonomonas hofstadii</name>
    <dbReference type="NCBI Taxonomy" id="637886"/>
    <lineage>
        <taxon>Bacteria</taxon>
        <taxon>Pseudomonadati</taxon>
        <taxon>Bacteroidota</taxon>
        <taxon>Bacteroidia</taxon>
        <taxon>Bacteroidales</taxon>
        <taxon>Dysgonomonadaceae</taxon>
        <taxon>Dysgonomonas</taxon>
    </lineage>
</organism>
<keyword evidence="2" id="KW-1185">Reference proteome</keyword>
<name>A0A840CUK9_9BACT</name>
<accession>A0A840CUK9</accession>
<proteinExistence type="predicted"/>
<dbReference type="EMBL" id="JACIEP010000008">
    <property type="protein sequence ID" value="MBB4036525.1"/>
    <property type="molecule type" value="Genomic_DNA"/>
</dbReference>
<evidence type="ECO:0000313" key="1">
    <source>
        <dbReference type="EMBL" id="MBB4036525.1"/>
    </source>
</evidence>
<reference evidence="1 2" key="1">
    <citation type="submission" date="2020-08" db="EMBL/GenBank/DDBJ databases">
        <title>Genomic Encyclopedia of Type Strains, Phase IV (KMG-IV): sequencing the most valuable type-strain genomes for metagenomic binning, comparative biology and taxonomic classification.</title>
        <authorList>
            <person name="Goeker M."/>
        </authorList>
    </citation>
    <scope>NUCLEOTIDE SEQUENCE [LARGE SCALE GENOMIC DNA]</scope>
    <source>
        <strain evidence="1 2">DSM 104969</strain>
    </source>
</reference>
<dbReference type="AlphaFoldDB" id="A0A840CUK9"/>